<dbReference type="EMBL" id="VTER01000003">
    <property type="protein sequence ID" value="TYS50253.1"/>
    <property type="molecule type" value="Genomic_DNA"/>
</dbReference>
<dbReference type="Gene3D" id="1.10.760.10">
    <property type="entry name" value="Cytochrome c-like domain"/>
    <property type="match status" value="1"/>
</dbReference>
<dbReference type="GO" id="GO:0005506">
    <property type="term" value="F:iron ion binding"/>
    <property type="evidence" value="ECO:0007669"/>
    <property type="project" value="InterPro"/>
</dbReference>
<evidence type="ECO:0000256" key="4">
    <source>
        <dbReference type="ARBA" id="ARBA00022982"/>
    </source>
</evidence>
<dbReference type="GO" id="GO:0009055">
    <property type="term" value="F:electron transfer activity"/>
    <property type="evidence" value="ECO:0007669"/>
    <property type="project" value="InterPro"/>
</dbReference>
<dbReference type="InterPro" id="IPR036909">
    <property type="entry name" value="Cyt_c-like_dom_sf"/>
</dbReference>
<gene>
    <name evidence="10" type="ORF">FZD51_06815</name>
</gene>
<feature type="binding site" description="covalent" evidence="6">
    <location>
        <position position="45"/>
    </location>
    <ligand>
        <name>heme c</name>
        <dbReference type="ChEBI" id="CHEBI:61717"/>
    </ligand>
</feature>
<dbReference type="PANTHER" id="PTHR37823">
    <property type="entry name" value="CYTOCHROME C-553-LIKE"/>
    <property type="match status" value="1"/>
</dbReference>
<dbReference type="PROSITE" id="PS51257">
    <property type="entry name" value="PROKAR_LIPOPROTEIN"/>
    <property type="match status" value="1"/>
</dbReference>
<evidence type="ECO:0000313" key="10">
    <source>
        <dbReference type="EMBL" id="TYS50253.1"/>
    </source>
</evidence>
<feature type="chain" id="PRO_5038707631" evidence="8">
    <location>
        <begin position="18"/>
        <end position="105"/>
    </location>
</feature>
<evidence type="ECO:0000259" key="9">
    <source>
        <dbReference type="PROSITE" id="PS51007"/>
    </source>
</evidence>
<dbReference type="Pfam" id="PF13442">
    <property type="entry name" value="Cytochrome_CBB3"/>
    <property type="match status" value="1"/>
</dbReference>
<dbReference type="GO" id="GO:0020037">
    <property type="term" value="F:heme binding"/>
    <property type="evidence" value="ECO:0007669"/>
    <property type="project" value="InterPro"/>
</dbReference>
<keyword evidence="5 7" id="KW-0408">Iron</keyword>
<evidence type="ECO:0000256" key="6">
    <source>
        <dbReference type="PIRSR" id="PIRSR000025-1"/>
    </source>
</evidence>
<keyword evidence="8" id="KW-0732">Signal</keyword>
<keyword evidence="4" id="KW-0249">Electron transport</keyword>
<feature type="signal peptide" evidence="8">
    <location>
        <begin position="1"/>
        <end position="17"/>
    </location>
</feature>
<proteinExistence type="predicted"/>
<dbReference type="AlphaFoldDB" id="A0A5D4RFJ9"/>
<keyword evidence="2 6" id="KW-0349">Heme</keyword>
<feature type="binding site" description="axial binding residue" evidence="7">
    <location>
        <position position="84"/>
    </location>
    <ligand>
        <name>heme c</name>
        <dbReference type="ChEBI" id="CHEBI:61717"/>
    </ligand>
    <ligandPart>
        <name>Fe</name>
        <dbReference type="ChEBI" id="CHEBI:18248"/>
    </ligandPart>
</feature>
<evidence type="ECO:0000256" key="7">
    <source>
        <dbReference type="PIRSR" id="PIRSR000025-2"/>
    </source>
</evidence>
<accession>A0A5D4RFJ9</accession>
<keyword evidence="3 7" id="KW-0479">Metal-binding</keyword>
<dbReference type="NCBIfam" id="NF045774">
    <property type="entry name" value="cytochro_C551"/>
    <property type="match status" value="1"/>
</dbReference>
<keyword evidence="1" id="KW-0813">Transport</keyword>
<dbReference type="InterPro" id="IPR009056">
    <property type="entry name" value="Cyt_c-like_dom"/>
</dbReference>
<feature type="domain" description="Cytochrome c" evidence="9">
    <location>
        <begin position="32"/>
        <end position="105"/>
    </location>
</feature>
<evidence type="ECO:0000256" key="8">
    <source>
        <dbReference type="SAM" id="SignalP"/>
    </source>
</evidence>
<dbReference type="PROSITE" id="PS51007">
    <property type="entry name" value="CYTC"/>
    <property type="match status" value="1"/>
</dbReference>
<sequence length="105" mass="10849">MKKKLMMIFMGASLVLAACGGGEEANEGSESAGAGDPQKLFTQKCSSCHGDNLQGGVGPNLEKIGSQLSQEEIEKTIAEGKGAMPPRLLEGEDAAAVAEWLAAKK</sequence>
<name>A0A5D4RFJ9_9BACI</name>
<evidence type="ECO:0000256" key="2">
    <source>
        <dbReference type="ARBA" id="ARBA00022617"/>
    </source>
</evidence>
<dbReference type="Proteomes" id="UP000322139">
    <property type="component" value="Unassembled WGS sequence"/>
</dbReference>
<dbReference type="InterPro" id="IPR051811">
    <property type="entry name" value="Cytochrome_c550/c551-like"/>
</dbReference>
<dbReference type="PIRSF" id="PIRSF000025">
    <property type="entry name" value="Cytc_Bsub_c550"/>
    <property type="match status" value="1"/>
</dbReference>
<evidence type="ECO:0000313" key="11">
    <source>
        <dbReference type="Proteomes" id="UP000322139"/>
    </source>
</evidence>
<dbReference type="PANTHER" id="PTHR37823:SF4">
    <property type="entry name" value="MENAQUINOL-CYTOCHROME C REDUCTASE CYTOCHROME B_C SUBUNIT"/>
    <property type="match status" value="1"/>
</dbReference>
<feature type="binding site" description="axial binding residue" evidence="7">
    <location>
        <position position="49"/>
    </location>
    <ligand>
        <name>heme c</name>
        <dbReference type="ChEBI" id="CHEBI:61717"/>
    </ligand>
    <ligandPart>
        <name>Fe</name>
        <dbReference type="ChEBI" id="CHEBI:18248"/>
    </ligandPart>
</feature>
<evidence type="ECO:0000256" key="3">
    <source>
        <dbReference type="ARBA" id="ARBA00022723"/>
    </source>
</evidence>
<feature type="binding site" description="covalent" evidence="6">
    <location>
        <position position="48"/>
    </location>
    <ligand>
        <name>heme c</name>
        <dbReference type="ChEBI" id="CHEBI:61717"/>
    </ligand>
</feature>
<dbReference type="GO" id="GO:0016020">
    <property type="term" value="C:membrane"/>
    <property type="evidence" value="ECO:0007669"/>
    <property type="project" value="InterPro"/>
</dbReference>
<evidence type="ECO:0000256" key="5">
    <source>
        <dbReference type="ARBA" id="ARBA00023004"/>
    </source>
</evidence>
<dbReference type="RefSeq" id="WP_148974061.1">
    <property type="nucleotide sequence ID" value="NZ_JBNIKT010000020.1"/>
</dbReference>
<comment type="PTM">
    <text evidence="6">Binds 1 heme c group covalently per subunit.</text>
</comment>
<evidence type="ECO:0000256" key="1">
    <source>
        <dbReference type="ARBA" id="ARBA00022448"/>
    </source>
</evidence>
<organism evidence="10 11">
    <name type="scientific">Bacillus infantis</name>
    <dbReference type="NCBI Taxonomy" id="324767"/>
    <lineage>
        <taxon>Bacteria</taxon>
        <taxon>Bacillati</taxon>
        <taxon>Bacillota</taxon>
        <taxon>Bacilli</taxon>
        <taxon>Bacillales</taxon>
        <taxon>Bacillaceae</taxon>
        <taxon>Bacillus</taxon>
    </lineage>
</organism>
<comment type="caution">
    <text evidence="10">The sequence shown here is derived from an EMBL/GenBank/DDBJ whole genome shotgun (WGS) entry which is preliminary data.</text>
</comment>
<dbReference type="InterPro" id="IPR054782">
    <property type="entry name" value="Cytochro_C551"/>
</dbReference>
<reference evidence="10 11" key="1">
    <citation type="submission" date="2019-08" db="EMBL/GenBank/DDBJ databases">
        <title>Bacillus genomes from the desert of Cuatro Cienegas, Coahuila.</title>
        <authorList>
            <person name="Olmedo-Alvarez G."/>
        </authorList>
    </citation>
    <scope>NUCLEOTIDE SEQUENCE [LARGE SCALE GENOMIC DNA]</scope>
    <source>
        <strain evidence="10 11">CH446_14T</strain>
    </source>
</reference>
<protein>
    <submittedName>
        <fullName evidence="10">C-type cytochrome</fullName>
    </submittedName>
</protein>
<dbReference type="SUPFAM" id="SSF46626">
    <property type="entry name" value="Cytochrome c"/>
    <property type="match status" value="1"/>
</dbReference>
<dbReference type="InterPro" id="IPR012218">
    <property type="entry name" value="Cyt_c_BACSU-c550-type"/>
</dbReference>